<accession>A0A1L9QRA8</accession>
<dbReference type="EMBL" id="MLAW01000020">
    <property type="protein sequence ID" value="OJJ25166.1"/>
    <property type="molecule type" value="Genomic_DNA"/>
</dbReference>
<protein>
    <submittedName>
        <fullName evidence="1">Uncharacterized protein</fullName>
    </submittedName>
</protein>
<keyword evidence="2" id="KW-1185">Reference proteome</keyword>
<dbReference type="AlphaFoldDB" id="A0A1L9QRA8"/>
<gene>
    <name evidence="1" type="ORF">BI308_12505</name>
</gene>
<organism evidence="1 2">
    <name type="scientific">Roseofilum reptotaenium AO1-A</name>
    <dbReference type="NCBI Taxonomy" id="1925591"/>
    <lineage>
        <taxon>Bacteria</taxon>
        <taxon>Bacillati</taxon>
        <taxon>Cyanobacteriota</taxon>
        <taxon>Cyanophyceae</taxon>
        <taxon>Desertifilales</taxon>
        <taxon>Desertifilaceae</taxon>
        <taxon>Roseofilum</taxon>
    </lineage>
</organism>
<dbReference type="STRING" id="1925591.BI308_12505"/>
<comment type="caution">
    <text evidence="1">The sequence shown here is derived from an EMBL/GenBank/DDBJ whole genome shotgun (WGS) entry which is preliminary data.</text>
</comment>
<reference evidence="1" key="1">
    <citation type="submission" date="2016-10" db="EMBL/GenBank/DDBJ databases">
        <title>CRISPR-Cas defence system in Roseofilum reptotaenium: evidence of a bacteriophage-cyanobacterium arms race in the coral black band disease.</title>
        <authorList>
            <person name="Buerger P."/>
            <person name="Wood-Charlson E.M."/>
            <person name="Weynberg K.D."/>
            <person name="Willis B."/>
            <person name="Van Oppen M.J."/>
        </authorList>
    </citation>
    <scope>NUCLEOTIDE SEQUENCE [LARGE SCALE GENOMIC DNA]</scope>
    <source>
        <strain evidence="1">AO1-A</strain>
    </source>
</reference>
<dbReference type="Proteomes" id="UP000183940">
    <property type="component" value="Unassembled WGS sequence"/>
</dbReference>
<evidence type="ECO:0000313" key="1">
    <source>
        <dbReference type="EMBL" id="OJJ25166.1"/>
    </source>
</evidence>
<evidence type="ECO:0000313" key="2">
    <source>
        <dbReference type="Proteomes" id="UP000183940"/>
    </source>
</evidence>
<sequence length="121" mass="13348">MRSVLVAGITVLKHQPSMGNWIAQRTVVLGEIFRLPPISLKTVQNNAIANQVQDDRGIRIGGLFSGLDHSLNDPDNIFYAIADRGPNDRITVGNEKRGTFPVGENGFRGLKAHLAPQYREE</sequence>
<proteinExistence type="predicted"/>
<name>A0A1L9QRA8_9CYAN</name>